<name>A0A329CXB8_9BURK</name>
<dbReference type="Pfam" id="PF03466">
    <property type="entry name" value="LysR_substrate"/>
    <property type="match status" value="1"/>
</dbReference>
<dbReference type="EMBL" id="QLTK01000001">
    <property type="protein sequence ID" value="RAS38777.1"/>
    <property type="molecule type" value="Genomic_DNA"/>
</dbReference>
<keyword evidence="2" id="KW-0805">Transcription regulation</keyword>
<evidence type="ECO:0000256" key="2">
    <source>
        <dbReference type="ARBA" id="ARBA00023015"/>
    </source>
</evidence>
<dbReference type="PANTHER" id="PTHR30537:SF17">
    <property type="entry name" value="LYSR-FAMILY REGULATORY PROTEIN"/>
    <property type="match status" value="1"/>
</dbReference>
<dbReference type="InterPro" id="IPR058163">
    <property type="entry name" value="LysR-type_TF_proteobact-type"/>
</dbReference>
<evidence type="ECO:0000256" key="3">
    <source>
        <dbReference type="ARBA" id="ARBA00023125"/>
    </source>
</evidence>
<dbReference type="Gene3D" id="3.40.190.290">
    <property type="match status" value="1"/>
</dbReference>
<keyword evidence="3 6" id="KW-0238">DNA-binding</keyword>
<gene>
    <name evidence="6" type="ORF">BX591_101106</name>
</gene>
<dbReference type="GO" id="GO:0003700">
    <property type="term" value="F:DNA-binding transcription factor activity"/>
    <property type="evidence" value="ECO:0007669"/>
    <property type="project" value="InterPro"/>
</dbReference>
<dbReference type="InterPro" id="IPR036388">
    <property type="entry name" value="WH-like_DNA-bd_sf"/>
</dbReference>
<accession>A0A329CXB8</accession>
<dbReference type="PROSITE" id="PS50931">
    <property type="entry name" value="HTH_LYSR"/>
    <property type="match status" value="1"/>
</dbReference>
<evidence type="ECO:0000313" key="7">
    <source>
        <dbReference type="Proteomes" id="UP000248918"/>
    </source>
</evidence>
<dbReference type="Proteomes" id="UP000248918">
    <property type="component" value="Unassembled WGS sequence"/>
</dbReference>
<organism evidence="6 7">
    <name type="scientific">Paraburkholderia bryophila</name>
    <dbReference type="NCBI Taxonomy" id="420952"/>
    <lineage>
        <taxon>Bacteria</taxon>
        <taxon>Pseudomonadati</taxon>
        <taxon>Pseudomonadota</taxon>
        <taxon>Betaproteobacteria</taxon>
        <taxon>Burkholderiales</taxon>
        <taxon>Burkholderiaceae</taxon>
        <taxon>Paraburkholderia</taxon>
    </lineage>
</organism>
<dbReference type="CDD" id="cd08472">
    <property type="entry name" value="PBP2_CrgA_like_3"/>
    <property type="match status" value="1"/>
</dbReference>
<dbReference type="GO" id="GO:0043565">
    <property type="term" value="F:sequence-specific DNA binding"/>
    <property type="evidence" value="ECO:0007669"/>
    <property type="project" value="TreeGrafter"/>
</dbReference>
<dbReference type="InterPro" id="IPR036390">
    <property type="entry name" value="WH_DNA-bd_sf"/>
</dbReference>
<evidence type="ECO:0000256" key="4">
    <source>
        <dbReference type="ARBA" id="ARBA00023163"/>
    </source>
</evidence>
<reference evidence="6 7" key="1">
    <citation type="submission" date="2018-06" db="EMBL/GenBank/DDBJ databases">
        <title>Genomic Encyclopedia of Type Strains, Phase III (KMG-III): the genomes of soil and plant-associated and newly described type strains.</title>
        <authorList>
            <person name="Whitman W."/>
        </authorList>
    </citation>
    <scope>NUCLEOTIDE SEQUENCE [LARGE SCALE GENOMIC DNA]</scope>
    <source>
        <strain evidence="6 7">LMG 23644</strain>
    </source>
</reference>
<dbReference type="FunFam" id="1.10.10.10:FF:000001">
    <property type="entry name" value="LysR family transcriptional regulator"/>
    <property type="match status" value="1"/>
</dbReference>
<dbReference type="Gene3D" id="1.10.10.10">
    <property type="entry name" value="Winged helix-like DNA-binding domain superfamily/Winged helix DNA-binding domain"/>
    <property type="match status" value="1"/>
</dbReference>
<proteinExistence type="inferred from homology"/>
<comment type="similarity">
    <text evidence="1">Belongs to the LysR transcriptional regulatory family.</text>
</comment>
<dbReference type="AlphaFoldDB" id="A0A329CXB8"/>
<dbReference type="InterPro" id="IPR005119">
    <property type="entry name" value="LysR_subst-bd"/>
</dbReference>
<dbReference type="Pfam" id="PF00126">
    <property type="entry name" value="HTH_1"/>
    <property type="match status" value="1"/>
</dbReference>
<dbReference type="SUPFAM" id="SSF53850">
    <property type="entry name" value="Periplasmic binding protein-like II"/>
    <property type="match status" value="1"/>
</dbReference>
<evidence type="ECO:0000259" key="5">
    <source>
        <dbReference type="PROSITE" id="PS50931"/>
    </source>
</evidence>
<comment type="caution">
    <text evidence="6">The sequence shown here is derived from an EMBL/GenBank/DDBJ whole genome shotgun (WGS) entry which is preliminary data.</text>
</comment>
<sequence>MLWFLYPPMWIINRTPTMDHLQAIRIFARVVETGGFSRAAQSLQMPNATVSKWVKSLEDHLGVKLLERSTRSVNVTTDGAAYYERTRHLLSELDDIEATLGRDRANPRGTLRVDSGGSTASGILIPALPGFCARYPDIQVQLSVTDRTADLIAENIDCAIRSTANDPALVTQAIGTLRWTTCASPAYLAEHGTPLHPQQIVDDRHAVVSYFSASTGLTQPLIFADAAGGEPIVLQGVRNPVMVSESNAHLATALAGLGLVHTLDFMVRPAIARGELVPILADYRRPPLEVYLAYPPSRRYSTKLRVFADWVRQVYAEVRDS</sequence>
<dbReference type="InterPro" id="IPR000847">
    <property type="entry name" value="LysR_HTH_N"/>
</dbReference>
<feature type="domain" description="HTH lysR-type" evidence="5">
    <location>
        <begin position="21"/>
        <end position="76"/>
    </location>
</feature>
<evidence type="ECO:0000313" key="6">
    <source>
        <dbReference type="EMBL" id="RAS38777.1"/>
    </source>
</evidence>
<dbReference type="PANTHER" id="PTHR30537">
    <property type="entry name" value="HTH-TYPE TRANSCRIPTIONAL REGULATOR"/>
    <property type="match status" value="1"/>
</dbReference>
<protein>
    <submittedName>
        <fullName evidence="6">DNA-binding transcriptional LysR family regulator</fullName>
    </submittedName>
</protein>
<keyword evidence="4" id="KW-0804">Transcription</keyword>
<evidence type="ECO:0000256" key="1">
    <source>
        <dbReference type="ARBA" id="ARBA00009437"/>
    </source>
</evidence>
<dbReference type="SUPFAM" id="SSF46785">
    <property type="entry name" value="Winged helix' DNA-binding domain"/>
    <property type="match status" value="1"/>
</dbReference>
<dbReference type="GO" id="GO:0006351">
    <property type="term" value="P:DNA-templated transcription"/>
    <property type="evidence" value="ECO:0007669"/>
    <property type="project" value="TreeGrafter"/>
</dbReference>